<feature type="transmembrane region" description="Helical" evidence="1">
    <location>
        <begin position="223"/>
        <end position="243"/>
    </location>
</feature>
<keyword evidence="1" id="KW-0812">Transmembrane</keyword>
<keyword evidence="1" id="KW-1133">Transmembrane helix</keyword>
<dbReference type="AlphaFoldDB" id="A0A516GIC4"/>
<dbReference type="Proteomes" id="UP000315953">
    <property type="component" value="Chromosome"/>
</dbReference>
<accession>A0A516GIC4</accession>
<feature type="transmembrane region" description="Helical" evidence="1">
    <location>
        <begin position="171"/>
        <end position="192"/>
    </location>
</feature>
<evidence type="ECO:0000313" key="2">
    <source>
        <dbReference type="EMBL" id="QDO91273.1"/>
    </source>
</evidence>
<proteinExistence type="predicted"/>
<dbReference type="GO" id="GO:0140359">
    <property type="term" value="F:ABC-type transporter activity"/>
    <property type="evidence" value="ECO:0007669"/>
    <property type="project" value="InterPro"/>
</dbReference>
<dbReference type="KEGG" id="dpm:FNV33_04090"/>
<gene>
    <name evidence="2" type="ORF">FNV33_04090</name>
</gene>
<feature type="transmembrane region" description="Helical" evidence="1">
    <location>
        <begin position="144"/>
        <end position="164"/>
    </location>
</feature>
<feature type="transmembrane region" description="Helical" evidence="1">
    <location>
        <begin position="112"/>
        <end position="138"/>
    </location>
</feature>
<evidence type="ECO:0000313" key="3">
    <source>
        <dbReference type="Proteomes" id="UP000315953"/>
    </source>
</evidence>
<evidence type="ECO:0000256" key="1">
    <source>
        <dbReference type="SAM" id="Phobius"/>
    </source>
</evidence>
<reference evidence="2 3" key="1">
    <citation type="submission" date="2019-07" db="EMBL/GenBank/DDBJ databases">
        <title>Genome assembly of a nasal isolate of Dolosigranulum pigrum from a chronic sinusitis patient.</title>
        <authorList>
            <person name="Baig S."/>
            <person name="Overballe-Petersen S."/>
            <person name="Kaspar U."/>
            <person name="Rendboe A."/>
            <person name="de Man T."/>
            <person name="Liu C."/>
            <person name="Price L.B."/>
            <person name="Stegger M."/>
            <person name="Becker K."/>
            <person name="Skytt Andersen P."/>
        </authorList>
    </citation>
    <scope>NUCLEOTIDE SEQUENCE [LARGE SCALE GENOMIC DNA]</scope>
    <source>
        <strain evidence="2 3">83VPs-KB5</strain>
    </source>
</reference>
<dbReference type="GO" id="GO:0005886">
    <property type="term" value="C:plasma membrane"/>
    <property type="evidence" value="ECO:0007669"/>
    <property type="project" value="UniProtKB-SubCell"/>
</dbReference>
<keyword evidence="1" id="KW-0472">Membrane</keyword>
<protein>
    <submittedName>
        <fullName evidence="2">ABC transporter permease subunit</fullName>
    </submittedName>
</protein>
<dbReference type="Pfam" id="PF12679">
    <property type="entry name" value="ABC2_membrane_2"/>
    <property type="match status" value="1"/>
</dbReference>
<name>A0A516GIC4_9LACT</name>
<organism evidence="2 3">
    <name type="scientific">Dolosigranulum pigrum</name>
    <dbReference type="NCBI Taxonomy" id="29394"/>
    <lineage>
        <taxon>Bacteria</taxon>
        <taxon>Bacillati</taxon>
        <taxon>Bacillota</taxon>
        <taxon>Bacilli</taxon>
        <taxon>Lactobacillales</taxon>
        <taxon>Carnobacteriaceae</taxon>
        <taxon>Dolosigranulum</taxon>
    </lineage>
</organism>
<sequence>MKFMIPLIKNEFRTRAKKYGLFLFLGVVGLIQVLLITAILKIFKYDQLPNNPFIATFFRFYNILFFAYSTMLIPVSAAVIGYYIISVEYISNTWEFLLLGIKDKKKVLMSKYIVSLIIFWIQQLVIYGVFSIIQVIYFKQQLDGNFMVLGFFTVLFFQVVLFTAQIVLHYFINNGVVATVCAVVFVMLFFLMPRGTSNIFVEKILMLTPTYIGMFDTFNVVNFIGGVVVNLLVASGMLSVAIYKFKL</sequence>
<feature type="transmembrane region" description="Helical" evidence="1">
    <location>
        <begin position="21"/>
        <end position="43"/>
    </location>
</feature>
<feature type="transmembrane region" description="Helical" evidence="1">
    <location>
        <begin position="63"/>
        <end position="85"/>
    </location>
</feature>
<dbReference type="EMBL" id="CP041626">
    <property type="protein sequence ID" value="QDO91273.1"/>
    <property type="molecule type" value="Genomic_DNA"/>
</dbReference>